<dbReference type="KEGG" id="agv:OJF2_01740"/>
<dbReference type="RefSeq" id="WP_148590386.1">
    <property type="nucleotide sequence ID" value="NZ_CP042997.1"/>
</dbReference>
<name>A0A5B9VUD8_9BACT</name>
<gene>
    <name evidence="1" type="ORF">OJF2_01740</name>
</gene>
<proteinExistence type="predicted"/>
<organism evidence="1 2">
    <name type="scientific">Aquisphaera giovannonii</name>
    <dbReference type="NCBI Taxonomy" id="406548"/>
    <lineage>
        <taxon>Bacteria</taxon>
        <taxon>Pseudomonadati</taxon>
        <taxon>Planctomycetota</taxon>
        <taxon>Planctomycetia</taxon>
        <taxon>Isosphaerales</taxon>
        <taxon>Isosphaeraceae</taxon>
        <taxon>Aquisphaera</taxon>
    </lineage>
</organism>
<protein>
    <submittedName>
        <fullName evidence="1">Uncharacterized protein</fullName>
    </submittedName>
</protein>
<accession>A0A5B9VUD8</accession>
<dbReference type="OrthoDB" id="289778at2"/>
<reference evidence="1 2" key="1">
    <citation type="submission" date="2019-08" db="EMBL/GenBank/DDBJ databases">
        <title>Deep-cultivation of Planctomycetes and their phenomic and genomic characterization uncovers novel biology.</title>
        <authorList>
            <person name="Wiegand S."/>
            <person name="Jogler M."/>
            <person name="Boedeker C."/>
            <person name="Pinto D."/>
            <person name="Vollmers J."/>
            <person name="Rivas-Marin E."/>
            <person name="Kohn T."/>
            <person name="Peeters S.H."/>
            <person name="Heuer A."/>
            <person name="Rast P."/>
            <person name="Oberbeckmann S."/>
            <person name="Bunk B."/>
            <person name="Jeske O."/>
            <person name="Meyerdierks A."/>
            <person name="Storesund J.E."/>
            <person name="Kallscheuer N."/>
            <person name="Luecker S."/>
            <person name="Lage O.M."/>
            <person name="Pohl T."/>
            <person name="Merkel B.J."/>
            <person name="Hornburger P."/>
            <person name="Mueller R.-W."/>
            <person name="Bruemmer F."/>
            <person name="Labrenz M."/>
            <person name="Spormann A.M."/>
            <person name="Op den Camp H."/>
            <person name="Overmann J."/>
            <person name="Amann R."/>
            <person name="Jetten M.S.M."/>
            <person name="Mascher T."/>
            <person name="Medema M.H."/>
            <person name="Devos D.P."/>
            <person name="Kaster A.-K."/>
            <person name="Ovreas L."/>
            <person name="Rohde M."/>
            <person name="Galperin M.Y."/>
            <person name="Jogler C."/>
        </authorList>
    </citation>
    <scope>NUCLEOTIDE SEQUENCE [LARGE SCALE GENOMIC DNA]</scope>
    <source>
        <strain evidence="1 2">OJF2</strain>
    </source>
</reference>
<dbReference type="Proteomes" id="UP000324233">
    <property type="component" value="Chromosome"/>
</dbReference>
<dbReference type="InterPro" id="IPR044054">
    <property type="entry name" value="Rv0078B"/>
</dbReference>
<dbReference type="Pfam" id="PF18993">
    <property type="entry name" value="Rv0078B"/>
    <property type="match status" value="1"/>
</dbReference>
<sequence length="71" mass="8072">MAARTFSDTILDDRMAAILRGKSPAERLEMAFSMWAFAKQLVRDFIRAAHPDWSDDAIRRETARGMSHGAF</sequence>
<evidence type="ECO:0000313" key="1">
    <source>
        <dbReference type="EMBL" id="QEH31709.1"/>
    </source>
</evidence>
<evidence type="ECO:0000313" key="2">
    <source>
        <dbReference type="Proteomes" id="UP000324233"/>
    </source>
</evidence>
<dbReference type="EMBL" id="CP042997">
    <property type="protein sequence ID" value="QEH31709.1"/>
    <property type="molecule type" value="Genomic_DNA"/>
</dbReference>
<dbReference type="AlphaFoldDB" id="A0A5B9VUD8"/>
<keyword evidence="2" id="KW-1185">Reference proteome</keyword>